<accession>A0A414SYW5</accession>
<sequence length="63" mass="7268">MLHSPFVIQKYFSIFVVKILSTDGGFYEGMRQCERSVLVAQNQVQQSDMFTCKSFRGKINDIT</sequence>
<keyword evidence="2" id="KW-1185">Reference proteome</keyword>
<protein>
    <submittedName>
        <fullName evidence="1">Uncharacterized protein</fullName>
    </submittedName>
</protein>
<name>A0A414SYW5_9FIRM</name>
<dbReference type="Proteomes" id="UP000284095">
    <property type="component" value="Unassembled WGS sequence"/>
</dbReference>
<dbReference type="AlphaFoldDB" id="A0A414SYW5"/>
<reference evidence="1 2" key="1">
    <citation type="submission" date="2018-08" db="EMBL/GenBank/DDBJ databases">
        <title>A genome reference for cultivated species of the human gut microbiota.</title>
        <authorList>
            <person name="Zou Y."/>
            <person name="Xue W."/>
            <person name="Luo G."/>
        </authorList>
    </citation>
    <scope>NUCLEOTIDE SEQUENCE [LARGE SCALE GENOMIC DNA]</scope>
    <source>
        <strain evidence="1 2">AM22-22</strain>
    </source>
</reference>
<organism evidence="1 2">
    <name type="scientific">Dorea longicatena</name>
    <dbReference type="NCBI Taxonomy" id="88431"/>
    <lineage>
        <taxon>Bacteria</taxon>
        <taxon>Bacillati</taxon>
        <taxon>Bacillota</taxon>
        <taxon>Clostridia</taxon>
        <taxon>Lachnospirales</taxon>
        <taxon>Lachnospiraceae</taxon>
        <taxon>Dorea</taxon>
    </lineage>
</organism>
<dbReference type="EMBL" id="QRIC01000007">
    <property type="protein sequence ID" value="RHG27121.1"/>
    <property type="molecule type" value="Genomic_DNA"/>
</dbReference>
<evidence type="ECO:0000313" key="2">
    <source>
        <dbReference type="Proteomes" id="UP000284095"/>
    </source>
</evidence>
<comment type="caution">
    <text evidence="1">The sequence shown here is derived from an EMBL/GenBank/DDBJ whole genome shotgun (WGS) entry which is preliminary data.</text>
</comment>
<proteinExistence type="predicted"/>
<evidence type="ECO:0000313" key="1">
    <source>
        <dbReference type="EMBL" id="RHG27121.1"/>
    </source>
</evidence>
<gene>
    <name evidence="1" type="ORF">DW265_04660</name>
</gene>